<evidence type="ECO:0000256" key="2">
    <source>
        <dbReference type="SAM" id="SignalP"/>
    </source>
</evidence>
<keyword evidence="3" id="KW-0282">Flagellum</keyword>
<feature type="compositionally biased region" description="Low complexity" evidence="1">
    <location>
        <begin position="36"/>
        <end position="56"/>
    </location>
</feature>
<protein>
    <submittedName>
        <fullName evidence="3">Flagellar motility protein MotE (MotC chaperone)</fullName>
    </submittedName>
</protein>
<sequence length="209" mass="22533">MIDRPSLKTRSLAATAAALGLLCLGLAGPAFTEEAQQQPVAAEGEGAAQPAAEASAEGGGIKAYPKPRQLGELTSEEEIKRFCTNIADAAKDRRYLLQKQELEKLQGDINARIAILEKRKAEYEDWLKRRNDFLAQTEANLIGVYKTMKADAAAPQLQELRPEIAASIIMKLPARQSGLILSEMDPRKAAMVAAVMTSAADPNTSKDPS</sequence>
<evidence type="ECO:0000313" key="4">
    <source>
        <dbReference type="Proteomes" id="UP000528286"/>
    </source>
</evidence>
<keyword evidence="3" id="KW-0966">Cell projection</keyword>
<evidence type="ECO:0000256" key="1">
    <source>
        <dbReference type="SAM" id="MobiDB-lite"/>
    </source>
</evidence>
<reference evidence="3 4" key="1">
    <citation type="submission" date="2020-08" db="EMBL/GenBank/DDBJ databases">
        <title>Genomic Encyclopedia of Type Strains, Phase IV (KMG-IV): sequencing the most valuable type-strain genomes for metagenomic binning, comparative biology and taxonomic classification.</title>
        <authorList>
            <person name="Goeker M."/>
        </authorList>
    </citation>
    <scope>NUCLEOTIDE SEQUENCE [LARGE SCALE GENOMIC DNA]</scope>
    <source>
        <strain evidence="3 4">DSM 29853</strain>
    </source>
</reference>
<proteinExistence type="predicted"/>
<gene>
    <name evidence="3" type="ORF">GGR23_001296</name>
</gene>
<evidence type="ECO:0000313" key="3">
    <source>
        <dbReference type="EMBL" id="MBB4064119.1"/>
    </source>
</evidence>
<dbReference type="Proteomes" id="UP000528286">
    <property type="component" value="Unassembled WGS sequence"/>
</dbReference>
<dbReference type="AlphaFoldDB" id="A0A7W6NK24"/>
<comment type="caution">
    <text evidence="3">The sequence shown here is derived from an EMBL/GenBank/DDBJ whole genome shotgun (WGS) entry which is preliminary data.</text>
</comment>
<dbReference type="EMBL" id="JACIEZ010000002">
    <property type="protein sequence ID" value="MBB4064119.1"/>
    <property type="molecule type" value="Genomic_DNA"/>
</dbReference>
<name>A0A7W6NK24_9HYPH</name>
<keyword evidence="4" id="KW-1185">Reference proteome</keyword>
<accession>A0A7W6NK24</accession>
<keyword evidence="3" id="KW-0969">Cilium</keyword>
<feature type="signal peptide" evidence="2">
    <location>
        <begin position="1"/>
        <end position="32"/>
    </location>
</feature>
<dbReference type="RefSeq" id="WP_183365357.1">
    <property type="nucleotide sequence ID" value="NZ_JACIEZ010000002.1"/>
</dbReference>
<dbReference type="SUPFAM" id="SSF158791">
    <property type="entry name" value="MgtE N-terminal domain-like"/>
    <property type="match status" value="1"/>
</dbReference>
<organism evidence="3 4">
    <name type="scientific">Gellertiella hungarica</name>
    <dbReference type="NCBI Taxonomy" id="1572859"/>
    <lineage>
        <taxon>Bacteria</taxon>
        <taxon>Pseudomonadati</taxon>
        <taxon>Pseudomonadota</taxon>
        <taxon>Alphaproteobacteria</taxon>
        <taxon>Hyphomicrobiales</taxon>
        <taxon>Rhizobiaceae</taxon>
        <taxon>Gellertiella</taxon>
    </lineage>
</organism>
<keyword evidence="2" id="KW-0732">Signal</keyword>
<feature type="region of interest" description="Disordered" evidence="1">
    <location>
        <begin position="36"/>
        <end position="68"/>
    </location>
</feature>
<feature type="chain" id="PRO_5031374097" evidence="2">
    <location>
        <begin position="33"/>
        <end position="209"/>
    </location>
</feature>